<keyword evidence="2" id="KW-1185">Reference proteome</keyword>
<dbReference type="EMBL" id="ML995816">
    <property type="protein sequence ID" value="KAF2772230.1"/>
    <property type="molecule type" value="Genomic_DNA"/>
</dbReference>
<protein>
    <submittedName>
        <fullName evidence="1">Uncharacterized protein</fullName>
    </submittedName>
</protein>
<dbReference type="AlphaFoldDB" id="A0A6G1LHY3"/>
<reference evidence="1" key="1">
    <citation type="journal article" date="2020" name="Stud. Mycol.">
        <title>101 Dothideomycetes genomes: a test case for predicting lifestyles and emergence of pathogens.</title>
        <authorList>
            <person name="Haridas S."/>
            <person name="Albert R."/>
            <person name="Binder M."/>
            <person name="Bloem J."/>
            <person name="Labutti K."/>
            <person name="Salamov A."/>
            <person name="Andreopoulos B."/>
            <person name="Baker S."/>
            <person name="Barry K."/>
            <person name="Bills G."/>
            <person name="Bluhm B."/>
            <person name="Cannon C."/>
            <person name="Castanera R."/>
            <person name="Culley D."/>
            <person name="Daum C."/>
            <person name="Ezra D."/>
            <person name="Gonzalez J."/>
            <person name="Henrissat B."/>
            <person name="Kuo A."/>
            <person name="Liang C."/>
            <person name="Lipzen A."/>
            <person name="Lutzoni F."/>
            <person name="Magnuson J."/>
            <person name="Mondo S."/>
            <person name="Nolan M."/>
            <person name="Ohm R."/>
            <person name="Pangilinan J."/>
            <person name="Park H.-J."/>
            <person name="Ramirez L."/>
            <person name="Alfaro M."/>
            <person name="Sun H."/>
            <person name="Tritt A."/>
            <person name="Yoshinaga Y."/>
            <person name="Zwiers L.-H."/>
            <person name="Turgeon B."/>
            <person name="Goodwin S."/>
            <person name="Spatafora J."/>
            <person name="Crous P."/>
            <person name="Grigoriev I."/>
        </authorList>
    </citation>
    <scope>NUCLEOTIDE SEQUENCE</scope>
    <source>
        <strain evidence="1">CBS 116005</strain>
    </source>
</reference>
<gene>
    <name evidence="1" type="ORF">EJ03DRAFT_217021</name>
</gene>
<accession>A0A6G1LHY3</accession>
<organism evidence="1 2">
    <name type="scientific">Teratosphaeria nubilosa</name>
    <dbReference type="NCBI Taxonomy" id="161662"/>
    <lineage>
        <taxon>Eukaryota</taxon>
        <taxon>Fungi</taxon>
        <taxon>Dikarya</taxon>
        <taxon>Ascomycota</taxon>
        <taxon>Pezizomycotina</taxon>
        <taxon>Dothideomycetes</taxon>
        <taxon>Dothideomycetidae</taxon>
        <taxon>Mycosphaerellales</taxon>
        <taxon>Teratosphaeriaceae</taxon>
        <taxon>Teratosphaeria</taxon>
    </lineage>
</organism>
<sequence>MLYEVPLYQRQFRFAGMAEGAFAFLHDHRREEHRIERCWLTLSLRASVSFGPRTDLDAWRRLFNVLAHERKNLKAVGVEVGGEFWDLTPWEFPDGVEAVFEKHGLLQPFGEAAEHQTPFEHFSRLLPSVKLSLHVSHYHFTRKKGLEDNGKKLIATNRSTTTDHETCKGRILSPT</sequence>
<dbReference type="Proteomes" id="UP000799436">
    <property type="component" value="Unassembled WGS sequence"/>
</dbReference>
<evidence type="ECO:0000313" key="2">
    <source>
        <dbReference type="Proteomes" id="UP000799436"/>
    </source>
</evidence>
<evidence type="ECO:0000313" key="1">
    <source>
        <dbReference type="EMBL" id="KAF2772230.1"/>
    </source>
</evidence>
<proteinExistence type="predicted"/>
<dbReference type="OrthoDB" id="3629854at2759"/>
<name>A0A6G1LHY3_9PEZI</name>